<dbReference type="InParanoid" id="A0A084QN63"/>
<dbReference type="OMA" id="PIIREHK"/>
<evidence type="ECO:0000313" key="3">
    <source>
        <dbReference type="EMBL" id="KFA65398.1"/>
    </source>
</evidence>
<dbReference type="PANTHER" id="PTHR28219">
    <property type="entry name" value="UPF0642 PROTEIN YBL028C"/>
    <property type="match status" value="1"/>
</dbReference>
<feature type="compositionally biased region" description="Acidic residues" evidence="1">
    <location>
        <begin position="52"/>
        <end position="65"/>
    </location>
</feature>
<protein>
    <recommendedName>
        <fullName evidence="2">DUF2423 domain-containing protein</fullName>
    </recommendedName>
</protein>
<evidence type="ECO:0000256" key="1">
    <source>
        <dbReference type="SAM" id="MobiDB-lite"/>
    </source>
</evidence>
<feature type="compositionally biased region" description="Basic residues" evidence="1">
    <location>
        <begin position="83"/>
        <end position="95"/>
    </location>
</feature>
<feature type="region of interest" description="Disordered" evidence="1">
    <location>
        <begin position="1"/>
        <end position="116"/>
    </location>
</feature>
<name>A0A084QN63_STAC4</name>
<feature type="domain" description="DUF2423" evidence="2">
    <location>
        <begin position="1"/>
        <end position="44"/>
    </location>
</feature>
<dbReference type="Proteomes" id="UP000028524">
    <property type="component" value="Unassembled WGS sequence"/>
</dbReference>
<dbReference type="AlphaFoldDB" id="A0A084QN63"/>
<evidence type="ECO:0000313" key="4">
    <source>
        <dbReference type="Proteomes" id="UP000028524"/>
    </source>
</evidence>
<dbReference type="GO" id="GO:0030687">
    <property type="term" value="C:preribosome, large subunit precursor"/>
    <property type="evidence" value="ECO:0007669"/>
    <property type="project" value="TreeGrafter"/>
</dbReference>
<keyword evidence="4" id="KW-1185">Reference proteome</keyword>
<sequence>MAKSSRASTRKSNNQRKKAKVFGPAETARVERLSARLLELAKQPKPEPGDMNMDDDVVDKDDQDVTNDAPMELDSEKPSKPRVDRKRIDKKKPKKSSLVFQKYSDRLAAKKKKGSK</sequence>
<dbReference type="HOGENOM" id="CLU_149452_0_0_1"/>
<dbReference type="PANTHER" id="PTHR28219:SF1">
    <property type="entry name" value="UPF0642 PROTEIN YBL028C"/>
    <property type="match status" value="1"/>
</dbReference>
<organism evidence="3 4">
    <name type="scientific">Stachybotrys chlorohalonatus (strain IBT 40285)</name>
    <dbReference type="NCBI Taxonomy" id="1283841"/>
    <lineage>
        <taxon>Eukaryota</taxon>
        <taxon>Fungi</taxon>
        <taxon>Dikarya</taxon>
        <taxon>Ascomycota</taxon>
        <taxon>Pezizomycotina</taxon>
        <taxon>Sordariomycetes</taxon>
        <taxon>Hypocreomycetidae</taxon>
        <taxon>Hypocreales</taxon>
        <taxon>Stachybotryaceae</taxon>
        <taxon>Stachybotrys</taxon>
    </lineage>
</organism>
<accession>A0A084QN63</accession>
<proteinExistence type="predicted"/>
<evidence type="ECO:0000259" key="2">
    <source>
        <dbReference type="Pfam" id="PF10338"/>
    </source>
</evidence>
<dbReference type="EMBL" id="KL660597">
    <property type="protein sequence ID" value="KFA65398.1"/>
    <property type="molecule type" value="Genomic_DNA"/>
</dbReference>
<reference evidence="3 4" key="1">
    <citation type="journal article" date="2014" name="BMC Genomics">
        <title>Comparative genome sequencing reveals chemotype-specific gene clusters in the toxigenic black mold Stachybotrys.</title>
        <authorList>
            <person name="Semeiks J."/>
            <person name="Borek D."/>
            <person name="Otwinowski Z."/>
            <person name="Grishin N.V."/>
        </authorList>
    </citation>
    <scope>NUCLEOTIDE SEQUENCE [LARGE SCALE GENOMIC DNA]</scope>
    <source>
        <strain evidence="3 4">IBT 40285</strain>
    </source>
</reference>
<feature type="compositionally biased region" description="Polar residues" evidence="1">
    <location>
        <begin position="1"/>
        <end position="12"/>
    </location>
</feature>
<gene>
    <name evidence="3" type="ORF">S40285_00417</name>
</gene>
<dbReference type="InterPro" id="IPR019434">
    <property type="entry name" value="DUF2423"/>
</dbReference>
<dbReference type="OrthoDB" id="4087970at2759"/>
<dbReference type="Pfam" id="PF10338">
    <property type="entry name" value="YBL028C_N"/>
    <property type="match status" value="1"/>
</dbReference>